<organism evidence="3 4">
    <name type="scientific">Castanea mollissima</name>
    <name type="common">Chinese chestnut</name>
    <dbReference type="NCBI Taxonomy" id="60419"/>
    <lineage>
        <taxon>Eukaryota</taxon>
        <taxon>Viridiplantae</taxon>
        <taxon>Streptophyta</taxon>
        <taxon>Embryophyta</taxon>
        <taxon>Tracheophyta</taxon>
        <taxon>Spermatophyta</taxon>
        <taxon>Magnoliopsida</taxon>
        <taxon>eudicotyledons</taxon>
        <taxon>Gunneridae</taxon>
        <taxon>Pentapetalae</taxon>
        <taxon>rosids</taxon>
        <taxon>fabids</taxon>
        <taxon>Fagales</taxon>
        <taxon>Fagaceae</taxon>
        <taxon>Castanea</taxon>
    </lineage>
</organism>
<dbReference type="OrthoDB" id="1750315at2759"/>
<evidence type="ECO:0000256" key="1">
    <source>
        <dbReference type="ARBA" id="ARBA00022821"/>
    </source>
</evidence>
<keyword evidence="4" id="KW-1185">Reference proteome</keyword>
<reference evidence="3" key="1">
    <citation type="submission" date="2020-03" db="EMBL/GenBank/DDBJ databases">
        <title>Castanea mollissima Vanexum genome sequencing.</title>
        <authorList>
            <person name="Staton M."/>
        </authorList>
    </citation>
    <scope>NUCLEOTIDE SEQUENCE</scope>
    <source>
        <tissue evidence="3">Leaf</tissue>
    </source>
</reference>
<dbReference type="Gene3D" id="3.80.10.10">
    <property type="entry name" value="Ribonuclease Inhibitor"/>
    <property type="match status" value="2"/>
</dbReference>
<name>A0A8J4VCI2_9ROSI</name>
<comment type="caution">
    <text evidence="3">The sequence shown here is derived from an EMBL/GenBank/DDBJ whole genome shotgun (WGS) entry which is preliminary data.</text>
</comment>
<dbReference type="SUPFAM" id="SSF52047">
    <property type="entry name" value="RNI-like"/>
    <property type="match status" value="1"/>
</dbReference>
<evidence type="ECO:0000313" key="4">
    <source>
        <dbReference type="Proteomes" id="UP000737018"/>
    </source>
</evidence>
<proteinExistence type="predicted"/>
<dbReference type="InterPro" id="IPR032675">
    <property type="entry name" value="LRR_dom_sf"/>
</dbReference>
<gene>
    <name evidence="3" type="ORF">CMV_030302</name>
</gene>
<protein>
    <recommendedName>
        <fullName evidence="2">Disease resistance protein At4g27190-like leucine-rich repeats domain-containing protein</fullName>
    </recommendedName>
</protein>
<dbReference type="InterPro" id="IPR050905">
    <property type="entry name" value="Plant_NBS-LRR"/>
</dbReference>
<dbReference type="PANTHER" id="PTHR33463">
    <property type="entry name" value="NB-ARC DOMAIN-CONTAINING PROTEIN-RELATED"/>
    <property type="match status" value="1"/>
</dbReference>
<dbReference type="InterPro" id="IPR057135">
    <property type="entry name" value="At4g27190-like_LRR"/>
</dbReference>
<evidence type="ECO:0000313" key="3">
    <source>
        <dbReference type="EMBL" id="KAF3943106.1"/>
    </source>
</evidence>
<dbReference type="Proteomes" id="UP000737018">
    <property type="component" value="Unassembled WGS sequence"/>
</dbReference>
<dbReference type="AlphaFoldDB" id="A0A8J4VCI2"/>
<dbReference type="PANTHER" id="PTHR33463:SF167">
    <property type="entry name" value="PUTATIVE-RELATED"/>
    <property type="match status" value="1"/>
</dbReference>
<dbReference type="EMBL" id="JRKL02013109">
    <property type="protein sequence ID" value="KAF3943106.1"/>
    <property type="molecule type" value="Genomic_DNA"/>
</dbReference>
<dbReference type="Pfam" id="PF23247">
    <property type="entry name" value="LRR_RPS2"/>
    <property type="match status" value="2"/>
</dbReference>
<evidence type="ECO:0000259" key="2">
    <source>
        <dbReference type="Pfam" id="PF23247"/>
    </source>
</evidence>
<feature type="domain" description="Disease resistance protein At4g27190-like leucine-rich repeats" evidence="2">
    <location>
        <begin position="20"/>
        <end position="156"/>
    </location>
</feature>
<keyword evidence="1" id="KW-0611">Plant defense</keyword>
<feature type="domain" description="Disease resistance protein At4g27190-like leucine-rich repeats" evidence="2">
    <location>
        <begin position="157"/>
        <end position="258"/>
    </location>
</feature>
<sequence length="303" mass="34988">MIGYVINTHGMDLQVAFPSLETLTIMHMENLKIIWHDQLAEHSFLKLQSLFVEYCENLVNIFEPNMLTRFQSLERLEVSYCGSLQEVFELQRHNVRESHVVTAIPLKRLILRRLPKMKQVWNKDPEGIFSFQNLQEICVLECESLQSLFPASLASSIYFQNLANLEIWKCHGLINLVTSSTAKSLLQLKKMSVSECERITEVVTGEGGEASEVITFTQLTHLKLDCLPNLSSFCSRSYSFEFPSLEEVIVRECPEMKTFSHGALGTPKLERVQAAQEEEFYWKANLNTTIHWLWESKYNTITQ</sequence>
<accession>A0A8J4VCI2</accession>